<keyword evidence="3 7" id="KW-0812">Transmembrane</keyword>
<evidence type="ECO:0000256" key="1">
    <source>
        <dbReference type="ARBA" id="ARBA00004651"/>
    </source>
</evidence>
<dbReference type="EMBL" id="LIIK01000030">
    <property type="protein sequence ID" value="KQM08584.1"/>
    <property type="molecule type" value="Genomic_DNA"/>
</dbReference>
<dbReference type="InterPro" id="IPR050250">
    <property type="entry name" value="Macrolide_Exporter_MacB"/>
</dbReference>
<evidence type="ECO:0000256" key="6">
    <source>
        <dbReference type="ARBA" id="ARBA00038076"/>
    </source>
</evidence>
<comment type="similarity">
    <text evidence="6">Belongs to the ABC-4 integral membrane protein family.</text>
</comment>
<feature type="transmembrane region" description="Helical" evidence="7">
    <location>
        <begin position="280"/>
        <end position="303"/>
    </location>
</feature>
<evidence type="ECO:0000313" key="11">
    <source>
        <dbReference type="Proteomes" id="UP000054172"/>
    </source>
</evidence>
<dbReference type="InterPro" id="IPR025857">
    <property type="entry name" value="MacB_PCD"/>
</dbReference>
<comment type="subcellular location">
    <subcellularLocation>
        <location evidence="1">Cell membrane</location>
        <topology evidence="1">Multi-pass membrane protein</topology>
    </subcellularLocation>
</comment>
<dbReference type="GO" id="GO:0005886">
    <property type="term" value="C:plasma membrane"/>
    <property type="evidence" value="ECO:0007669"/>
    <property type="project" value="UniProtKB-SubCell"/>
</dbReference>
<accession>A0A0Q4B5W3</accession>
<protein>
    <recommendedName>
        <fullName evidence="12">ABC transporter</fullName>
    </recommendedName>
</protein>
<keyword evidence="5 7" id="KW-0472">Membrane</keyword>
<proteinExistence type="inferred from homology"/>
<reference evidence="10" key="1">
    <citation type="submission" date="2015-08" db="EMBL/GenBank/DDBJ databases">
        <title>Candidatus Bacteriodes Periocalifornicus.</title>
        <authorList>
            <person name="McLean J.S."/>
            <person name="Kelley S."/>
        </authorList>
    </citation>
    <scope>NUCLEOTIDE SEQUENCE [LARGE SCALE GENOMIC DNA]</scope>
    <source>
        <strain evidence="10">12B</strain>
    </source>
</reference>
<evidence type="ECO:0000256" key="2">
    <source>
        <dbReference type="ARBA" id="ARBA00022475"/>
    </source>
</evidence>
<dbReference type="PANTHER" id="PTHR30572">
    <property type="entry name" value="MEMBRANE COMPONENT OF TRANSPORTER-RELATED"/>
    <property type="match status" value="1"/>
</dbReference>
<gene>
    <name evidence="10" type="ORF">AL399_06490</name>
</gene>
<feature type="transmembrane region" description="Helical" evidence="7">
    <location>
        <begin position="364"/>
        <end position="384"/>
    </location>
</feature>
<comment type="caution">
    <text evidence="10">The sequence shown here is derived from an EMBL/GenBank/DDBJ whole genome shotgun (WGS) entry which is preliminary data.</text>
</comment>
<organism evidence="10 11">
    <name type="scientific">Candidatus [Bacteroides] periocalifornicus</name>
    <dbReference type="NCBI Taxonomy" id="1702214"/>
    <lineage>
        <taxon>Bacteria</taxon>
        <taxon>Pseudomonadati</taxon>
        <taxon>Bacteroidota</taxon>
    </lineage>
</organism>
<keyword evidence="11" id="KW-1185">Reference proteome</keyword>
<evidence type="ECO:0000256" key="7">
    <source>
        <dbReference type="SAM" id="Phobius"/>
    </source>
</evidence>
<dbReference type="PANTHER" id="PTHR30572:SF4">
    <property type="entry name" value="ABC TRANSPORTER PERMEASE YTRF"/>
    <property type="match status" value="1"/>
</dbReference>
<dbReference type="AlphaFoldDB" id="A0A0Q4B5W3"/>
<dbReference type="PATRIC" id="fig|1702214.3.peg.598"/>
<dbReference type="Pfam" id="PF02687">
    <property type="entry name" value="FtsX"/>
    <property type="match status" value="1"/>
</dbReference>
<feature type="domain" description="MacB-like periplasmic core" evidence="9">
    <location>
        <begin position="11"/>
        <end position="240"/>
    </location>
</feature>
<evidence type="ECO:0000259" key="8">
    <source>
        <dbReference type="Pfam" id="PF02687"/>
    </source>
</evidence>
<evidence type="ECO:0000259" key="9">
    <source>
        <dbReference type="Pfam" id="PF12704"/>
    </source>
</evidence>
<keyword evidence="2" id="KW-1003">Cell membrane</keyword>
<feature type="transmembrane region" description="Helical" evidence="7">
    <location>
        <begin position="326"/>
        <end position="352"/>
    </location>
</feature>
<name>A0A0Q4B5W3_9BACT</name>
<dbReference type="Proteomes" id="UP000054172">
    <property type="component" value="Unassembled WGS sequence"/>
</dbReference>
<evidence type="ECO:0000256" key="4">
    <source>
        <dbReference type="ARBA" id="ARBA00022989"/>
    </source>
</evidence>
<sequence>MSALKGSKLRTGLTMTIVAIGITALLGMLTMINAITSSIENDLGSQQGAAFSITSWSNSIRINNQETTVGEDYKYLSRREGEEFVQRYRQWGHAGVEMWITSTEMRRGAYHTRPYLSVRGVTSGFLQVENPVVLKGRVFSEQEEQAAAPVTMVGEGIVTALFPNGEDPIGKRVLIGSSPFTIIGVLASKVQTFGRDTQNLIYVPLKSGLTQFPRADANCDISVKPYPGISVAQAMDEAERIMRTVRRLTPRQRSNFNIATNEEIMRVVLNSLSSTTTTGILIGLITLLGSAVALMNIMLASVTERTREIGVRKAIGAYAGTVRQQFLIEAVVVTVLGGLIGMVLGVVVGSLVAKGMGIGFAMPWGWVLVSLLLCVGVGVLAGYLPAKRAAGLDPILALRYE</sequence>
<dbReference type="GO" id="GO:0022857">
    <property type="term" value="F:transmembrane transporter activity"/>
    <property type="evidence" value="ECO:0007669"/>
    <property type="project" value="TreeGrafter"/>
</dbReference>
<evidence type="ECO:0008006" key="12">
    <source>
        <dbReference type="Google" id="ProtNLM"/>
    </source>
</evidence>
<feature type="domain" description="ABC3 transporter permease C-terminal" evidence="8">
    <location>
        <begin position="281"/>
        <end position="394"/>
    </location>
</feature>
<evidence type="ECO:0000313" key="10">
    <source>
        <dbReference type="EMBL" id="KQM08584.1"/>
    </source>
</evidence>
<feature type="transmembrane region" description="Helical" evidence="7">
    <location>
        <begin position="12"/>
        <end position="32"/>
    </location>
</feature>
<dbReference type="Pfam" id="PF12704">
    <property type="entry name" value="MacB_PCD"/>
    <property type="match status" value="1"/>
</dbReference>
<keyword evidence="4 7" id="KW-1133">Transmembrane helix</keyword>
<evidence type="ECO:0000256" key="5">
    <source>
        <dbReference type="ARBA" id="ARBA00023136"/>
    </source>
</evidence>
<dbReference type="STRING" id="1702214.AL399_06490"/>
<dbReference type="InterPro" id="IPR003838">
    <property type="entry name" value="ABC3_permease_C"/>
</dbReference>
<evidence type="ECO:0000256" key="3">
    <source>
        <dbReference type="ARBA" id="ARBA00022692"/>
    </source>
</evidence>